<evidence type="ECO:0000259" key="1">
    <source>
        <dbReference type="Pfam" id="PF23134"/>
    </source>
</evidence>
<gene>
    <name evidence="2" type="ORF">CK820_G0008324</name>
</gene>
<dbReference type="AlphaFoldDB" id="A0A2J8NRL8"/>
<feature type="non-terminal residue" evidence="2">
    <location>
        <position position="1"/>
    </location>
</feature>
<dbReference type="InterPro" id="IPR056993">
    <property type="entry name" value="TRIP4_3rd_dom"/>
</dbReference>
<evidence type="ECO:0000313" key="2">
    <source>
        <dbReference type="EMBL" id="PNI74401.1"/>
    </source>
</evidence>
<sequence length="60" mass="7071">ELRELRHASRLSKKVTIDFAGRKILEEENSLAEYHSTFQTSVKNLILHMFSSAKILRKWL</sequence>
<organism evidence="2 3">
    <name type="scientific">Pan troglodytes</name>
    <name type="common">Chimpanzee</name>
    <dbReference type="NCBI Taxonomy" id="9598"/>
    <lineage>
        <taxon>Eukaryota</taxon>
        <taxon>Metazoa</taxon>
        <taxon>Chordata</taxon>
        <taxon>Craniata</taxon>
        <taxon>Vertebrata</taxon>
        <taxon>Euteleostomi</taxon>
        <taxon>Mammalia</taxon>
        <taxon>Eutheria</taxon>
        <taxon>Euarchontoglires</taxon>
        <taxon>Primates</taxon>
        <taxon>Haplorrhini</taxon>
        <taxon>Catarrhini</taxon>
        <taxon>Hominidae</taxon>
        <taxon>Pan</taxon>
    </lineage>
</organism>
<evidence type="ECO:0000313" key="3">
    <source>
        <dbReference type="Proteomes" id="UP000236370"/>
    </source>
</evidence>
<protein>
    <submittedName>
        <fullName evidence="2">TRIP4 isoform 2</fullName>
    </submittedName>
</protein>
<accession>A0A2J8NRL8</accession>
<dbReference type="Proteomes" id="UP000236370">
    <property type="component" value="Unassembled WGS sequence"/>
</dbReference>
<name>A0A2J8NRL8_PANTR</name>
<dbReference type="EMBL" id="NBAG03000224">
    <property type="protein sequence ID" value="PNI74401.1"/>
    <property type="molecule type" value="Genomic_DNA"/>
</dbReference>
<dbReference type="Pfam" id="PF23134">
    <property type="entry name" value="TRIP4_3rd"/>
    <property type="match status" value="1"/>
</dbReference>
<feature type="domain" description="Activating signal cointegrator 1 third" evidence="1">
    <location>
        <begin position="1"/>
        <end position="27"/>
    </location>
</feature>
<proteinExistence type="predicted"/>
<reference evidence="2 3" key="1">
    <citation type="submission" date="2017-12" db="EMBL/GenBank/DDBJ databases">
        <title>High-resolution comparative analysis of great ape genomes.</title>
        <authorList>
            <person name="Pollen A."/>
            <person name="Hastie A."/>
            <person name="Hormozdiari F."/>
            <person name="Dougherty M."/>
            <person name="Liu R."/>
            <person name="Chaisson M."/>
            <person name="Hoppe E."/>
            <person name="Hill C."/>
            <person name="Pang A."/>
            <person name="Hillier L."/>
            <person name="Baker C."/>
            <person name="Armstrong J."/>
            <person name="Shendure J."/>
            <person name="Paten B."/>
            <person name="Wilson R."/>
            <person name="Chao H."/>
            <person name="Schneider V."/>
            <person name="Ventura M."/>
            <person name="Kronenberg Z."/>
            <person name="Murali S."/>
            <person name="Gordon D."/>
            <person name="Cantsilieris S."/>
            <person name="Munson K."/>
            <person name="Nelson B."/>
            <person name="Raja A."/>
            <person name="Underwood J."/>
            <person name="Diekhans M."/>
            <person name="Fiddes I."/>
            <person name="Haussler D."/>
            <person name="Eichler E."/>
        </authorList>
    </citation>
    <scope>NUCLEOTIDE SEQUENCE [LARGE SCALE GENOMIC DNA]</scope>
    <source>
        <strain evidence="2">Yerkes chimp pedigree #C0471</strain>
    </source>
</reference>
<comment type="caution">
    <text evidence="2">The sequence shown here is derived from an EMBL/GenBank/DDBJ whole genome shotgun (WGS) entry which is preliminary data.</text>
</comment>